<evidence type="ECO:0000256" key="1">
    <source>
        <dbReference type="ARBA" id="ARBA00004123"/>
    </source>
</evidence>
<dbReference type="GO" id="GO:0032968">
    <property type="term" value="P:positive regulation of transcription elongation by RNA polymerase II"/>
    <property type="evidence" value="ECO:0007669"/>
    <property type="project" value="InterPro"/>
</dbReference>
<accession>A0A099P143</accession>
<reference evidence="10" key="1">
    <citation type="journal article" date="2014" name="Microb. Cell Fact.">
        <title>Exploiting Issatchenkia orientalis SD108 for succinic acid production.</title>
        <authorList>
            <person name="Xiao H."/>
            <person name="Shao Z."/>
            <person name="Jiang Y."/>
            <person name="Dole S."/>
            <person name="Zhao H."/>
        </authorList>
    </citation>
    <scope>NUCLEOTIDE SEQUENCE [LARGE SCALE GENOMIC DNA]</scope>
    <source>
        <strain evidence="10">SD108</strain>
    </source>
</reference>
<keyword evidence="5" id="KW-0804">Transcription</keyword>
<dbReference type="PANTHER" id="PTHR13011:SF0">
    <property type="entry name" value="GENERAL TRANSCRIPTION FACTOR IIF SUBUNIT 1"/>
    <property type="match status" value="1"/>
</dbReference>
<feature type="compositionally biased region" description="Basic and acidic residues" evidence="8">
    <location>
        <begin position="701"/>
        <end position="714"/>
    </location>
</feature>
<comment type="caution">
    <text evidence="9">The sequence shown here is derived from an EMBL/GenBank/DDBJ whole genome shotgun (WGS) entry which is preliminary data.</text>
</comment>
<comment type="subcellular location">
    <subcellularLocation>
        <location evidence="1">Nucleus</location>
    </subcellularLocation>
</comment>
<dbReference type="GO" id="GO:0005674">
    <property type="term" value="C:transcription factor TFIIF complex"/>
    <property type="evidence" value="ECO:0007669"/>
    <property type="project" value="TreeGrafter"/>
</dbReference>
<proteinExistence type="inferred from homology"/>
<dbReference type="AlphaFoldDB" id="A0A099P143"/>
<dbReference type="Pfam" id="PF05793">
    <property type="entry name" value="TFIIF_alpha"/>
    <property type="match status" value="1"/>
</dbReference>
<evidence type="ECO:0000313" key="9">
    <source>
        <dbReference type="EMBL" id="KGK38625.1"/>
    </source>
</evidence>
<sequence length="857" mass="98342">MSVPSLCYVHPTLLLSITDHLHRVESISDETLKKNPIVGLVLGRATATSISLLYGFELGPGDLHELNSIEKRLDLLSEIYGGNYLQLVGFYSVGSTNDYLFDKVIQNLRALKKTNDPKSVLCGIDFDTLILTTVPSFQVTKNGVNIKDCVEITYVGKREMCEFQIKFNQAEQLIFNSYRDAPKIMQSKHCDESGGDNAGRICGGEINVSLGLLSSEIHKALQFVRNVRTGAIQVDSYEKQKALNELYSLTHKLIVVKEELSEPGGSTNDKINELIALGSVTSSLLLSILHVNVKTEPGLVSADAEYETFPLKALTQEELEETRYHVLKFHSVKKIDPAKDFERPTRLHRKDPKNLQFQMSLKELEQKKVRDAEKEQEQIAKRKEYIAKTGKTELTDEQIDEEIEVEGLDERDRKIYEEKKKKEKEIQEKEEERNRQMQLVAPDGGARKSKKQVIKKRTKQVKVYNEAKRKLRYEEFYPWVLEDYDAKQAWVGNYEAGLHDNYCMLILDPVTKCFKLAPVEKFYKFTSRNKYATLTLEEAEAKMKQGSSGQRWLMRKMLDEVETGKRVDLRYRKIANLKVDGDALGDDEKRSDEDEDLDFDDEFQDDEEAPIMEGPDEEKKLIENKVKKEMLSANNLIEKVPVDEESDEDLDDLFEVKKEDKESKKLRKALSKNAMNEVYASDDDESENPYLSESEVESEEENQKEKEEEVKVKVESDDEVNIKMEPADETQFSSPARKRNKSIYISGYRGGFLTIKATKKILSQFTHGEWNPRTAIRRDLTEDRLGQEHEVNTTETDPNKLTRADIDALLVNGPIDLSVMVKALRGKMHKDPNSKDTLKQILKEHFILKNKQVHPKE</sequence>
<dbReference type="Gene3D" id="3.40.140.10">
    <property type="entry name" value="Cytidine Deaminase, domain 2"/>
    <property type="match status" value="1"/>
</dbReference>
<dbReference type="GO" id="GO:0003677">
    <property type="term" value="F:DNA binding"/>
    <property type="evidence" value="ECO:0007669"/>
    <property type="project" value="UniProtKB-KW"/>
</dbReference>
<gene>
    <name evidence="9" type="ORF">JL09_g2221</name>
</gene>
<organism evidence="9 10">
    <name type="scientific">Pichia kudriavzevii</name>
    <name type="common">Yeast</name>
    <name type="synonym">Issatchenkia orientalis</name>
    <dbReference type="NCBI Taxonomy" id="4909"/>
    <lineage>
        <taxon>Eukaryota</taxon>
        <taxon>Fungi</taxon>
        <taxon>Dikarya</taxon>
        <taxon>Ascomycota</taxon>
        <taxon>Saccharomycotina</taxon>
        <taxon>Pichiomycetes</taxon>
        <taxon>Pichiales</taxon>
        <taxon>Pichiaceae</taxon>
        <taxon>Pichia</taxon>
    </lineage>
</organism>
<dbReference type="VEuPathDB" id="FungiDB:C5L36_0C10980"/>
<protein>
    <submittedName>
        <fullName evidence="9">Uncharacterized protein</fullName>
    </submittedName>
</protein>
<dbReference type="PANTHER" id="PTHR13011">
    <property type="entry name" value="TFIIF-ALPHA"/>
    <property type="match status" value="1"/>
</dbReference>
<dbReference type="EMBL" id="JQFK01000017">
    <property type="protein sequence ID" value="KGK38625.1"/>
    <property type="molecule type" value="Genomic_DNA"/>
</dbReference>
<keyword evidence="4" id="KW-0238">DNA-binding</keyword>
<feature type="region of interest" description="Disordered" evidence="8">
    <location>
        <begin position="582"/>
        <end position="618"/>
    </location>
</feature>
<dbReference type="Proteomes" id="UP000029867">
    <property type="component" value="Unassembled WGS sequence"/>
</dbReference>
<keyword evidence="7" id="KW-0175">Coiled coil</keyword>
<evidence type="ECO:0000313" key="10">
    <source>
        <dbReference type="Proteomes" id="UP000029867"/>
    </source>
</evidence>
<evidence type="ECO:0000256" key="8">
    <source>
        <dbReference type="SAM" id="MobiDB-lite"/>
    </source>
</evidence>
<keyword evidence="3" id="KW-0805">Transcription regulation</keyword>
<evidence type="ECO:0000256" key="7">
    <source>
        <dbReference type="SAM" id="Coils"/>
    </source>
</evidence>
<evidence type="ECO:0000256" key="3">
    <source>
        <dbReference type="ARBA" id="ARBA00023015"/>
    </source>
</evidence>
<keyword evidence="6" id="KW-0539">Nucleus</keyword>
<dbReference type="SUPFAM" id="SSF50916">
    <property type="entry name" value="Rap30/74 interaction domains"/>
    <property type="match status" value="1"/>
</dbReference>
<dbReference type="GO" id="GO:0001096">
    <property type="term" value="F:TFIIF-class transcription factor complex binding"/>
    <property type="evidence" value="ECO:0007669"/>
    <property type="project" value="TreeGrafter"/>
</dbReference>
<feature type="compositionally biased region" description="Acidic residues" evidence="8">
    <location>
        <begin position="593"/>
        <end position="616"/>
    </location>
</feature>
<evidence type="ECO:0000256" key="2">
    <source>
        <dbReference type="ARBA" id="ARBA00005249"/>
    </source>
</evidence>
<dbReference type="InterPro" id="IPR011039">
    <property type="entry name" value="TFIIF_interaction"/>
</dbReference>
<dbReference type="GO" id="GO:0006367">
    <property type="term" value="P:transcription initiation at RNA polymerase II promoter"/>
    <property type="evidence" value="ECO:0007669"/>
    <property type="project" value="InterPro"/>
</dbReference>
<dbReference type="GO" id="GO:0016251">
    <property type="term" value="F:RNA polymerase II general transcription initiation factor activity"/>
    <property type="evidence" value="ECO:0007669"/>
    <property type="project" value="TreeGrafter"/>
</dbReference>
<dbReference type="HOGENOM" id="CLU_333458_0_0_1"/>
<evidence type="ECO:0000256" key="5">
    <source>
        <dbReference type="ARBA" id="ARBA00023163"/>
    </source>
</evidence>
<dbReference type="eggNOG" id="KOG2393">
    <property type="taxonomic scope" value="Eukaryota"/>
</dbReference>
<evidence type="ECO:0000256" key="4">
    <source>
        <dbReference type="ARBA" id="ARBA00023125"/>
    </source>
</evidence>
<feature type="coiled-coil region" evidence="7">
    <location>
        <begin position="412"/>
        <end position="439"/>
    </location>
</feature>
<dbReference type="InterPro" id="IPR008851">
    <property type="entry name" value="TFIIF-alpha"/>
</dbReference>
<name>A0A099P143_PICKU</name>
<evidence type="ECO:0000256" key="6">
    <source>
        <dbReference type="ARBA" id="ARBA00023242"/>
    </source>
</evidence>
<feature type="region of interest" description="Disordered" evidence="8">
    <location>
        <begin position="675"/>
        <end position="714"/>
    </location>
</feature>
<comment type="similarity">
    <text evidence="2">Belongs to the TFIIF alpha subunit family.</text>
</comment>